<dbReference type="EMBL" id="JASJEU010000008">
    <property type="protein sequence ID" value="MDJ1650043.1"/>
    <property type="molecule type" value="Genomic_DNA"/>
</dbReference>
<dbReference type="PROSITE" id="PS50977">
    <property type="entry name" value="HTH_TETR_2"/>
    <property type="match status" value="1"/>
</dbReference>
<organism evidence="7 8">
    <name type="scientific">Gordonibacter faecis</name>
    <dbReference type="NCBI Taxonomy" id="3047475"/>
    <lineage>
        <taxon>Bacteria</taxon>
        <taxon>Bacillati</taxon>
        <taxon>Actinomycetota</taxon>
        <taxon>Coriobacteriia</taxon>
        <taxon>Eggerthellales</taxon>
        <taxon>Eggerthellaceae</taxon>
        <taxon>Gordonibacter</taxon>
    </lineage>
</organism>
<keyword evidence="2 4" id="KW-0238">DNA-binding</keyword>
<evidence type="ECO:0000313" key="7">
    <source>
        <dbReference type="EMBL" id="MDJ1650043.1"/>
    </source>
</evidence>
<feature type="domain" description="HTH cro/C1-type" evidence="5">
    <location>
        <begin position="11"/>
        <end position="65"/>
    </location>
</feature>
<keyword evidence="1" id="KW-0805">Transcription regulation</keyword>
<reference evidence="7 8" key="1">
    <citation type="submission" date="2023-05" db="EMBL/GenBank/DDBJ databases">
        <title>Gordonibacter KGMB12511T sp. nov., isolated from faeces of healthy Korean.</title>
        <authorList>
            <person name="Kim H.S."/>
            <person name="Kim J.-S."/>
            <person name="Suh M.K."/>
            <person name="Eom M.K."/>
            <person name="Do H.E."/>
            <person name="Lee J.-S."/>
        </authorList>
    </citation>
    <scope>NUCLEOTIDE SEQUENCE [LARGE SCALE GENOMIC DNA]</scope>
    <source>
        <strain evidence="7 8">KGMB12511</strain>
    </source>
</reference>
<evidence type="ECO:0000313" key="8">
    <source>
        <dbReference type="Proteomes" id="UP001232750"/>
    </source>
</evidence>
<keyword evidence="3" id="KW-0804">Transcription</keyword>
<evidence type="ECO:0000259" key="5">
    <source>
        <dbReference type="PROSITE" id="PS50943"/>
    </source>
</evidence>
<dbReference type="Pfam" id="PF00440">
    <property type="entry name" value="TetR_N"/>
    <property type="match status" value="1"/>
</dbReference>
<dbReference type="Pfam" id="PF13560">
    <property type="entry name" value="HTH_31"/>
    <property type="match status" value="1"/>
</dbReference>
<dbReference type="PANTHER" id="PTHR47506">
    <property type="entry name" value="TRANSCRIPTIONAL REGULATORY PROTEIN"/>
    <property type="match status" value="1"/>
</dbReference>
<gene>
    <name evidence="7" type="ORF">QNJ86_04470</name>
</gene>
<protein>
    <submittedName>
        <fullName evidence="7">TetR family transcriptional regulator</fullName>
    </submittedName>
</protein>
<dbReference type="SMART" id="SM00530">
    <property type="entry name" value="HTH_XRE"/>
    <property type="match status" value="1"/>
</dbReference>
<evidence type="ECO:0000259" key="6">
    <source>
        <dbReference type="PROSITE" id="PS50977"/>
    </source>
</evidence>
<accession>A0ABT7DNA8</accession>
<feature type="DNA-binding region" description="H-T-H motif" evidence="4">
    <location>
        <begin position="127"/>
        <end position="146"/>
    </location>
</feature>
<dbReference type="Proteomes" id="UP001232750">
    <property type="component" value="Unassembled WGS sequence"/>
</dbReference>
<dbReference type="RefSeq" id="WP_283831393.1">
    <property type="nucleotide sequence ID" value="NZ_JASJEU010000008.1"/>
</dbReference>
<dbReference type="PANTHER" id="PTHR47506:SF1">
    <property type="entry name" value="HTH-TYPE TRANSCRIPTIONAL REGULATOR YJDC"/>
    <property type="match status" value="1"/>
</dbReference>
<dbReference type="InterPro" id="IPR001647">
    <property type="entry name" value="HTH_TetR"/>
</dbReference>
<dbReference type="CDD" id="cd00093">
    <property type="entry name" value="HTH_XRE"/>
    <property type="match status" value="1"/>
</dbReference>
<dbReference type="InterPro" id="IPR010982">
    <property type="entry name" value="Lambda_DNA-bd_dom_sf"/>
</dbReference>
<evidence type="ECO:0000256" key="2">
    <source>
        <dbReference type="ARBA" id="ARBA00023125"/>
    </source>
</evidence>
<dbReference type="InterPro" id="IPR009057">
    <property type="entry name" value="Homeodomain-like_sf"/>
</dbReference>
<dbReference type="SUPFAM" id="SSF47413">
    <property type="entry name" value="lambda repressor-like DNA-binding domains"/>
    <property type="match status" value="1"/>
</dbReference>
<feature type="domain" description="HTH tetR-type" evidence="6">
    <location>
        <begin position="103"/>
        <end position="164"/>
    </location>
</feature>
<keyword evidence="8" id="KW-1185">Reference proteome</keyword>
<comment type="caution">
    <text evidence="7">The sequence shown here is derived from an EMBL/GenBank/DDBJ whole genome shotgun (WGS) entry which is preliminary data.</text>
</comment>
<evidence type="ECO:0000256" key="1">
    <source>
        <dbReference type="ARBA" id="ARBA00023015"/>
    </source>
</evidence>
<dbReference type="InterPro" id="IPR001387">
    <property type="entry name" value="Cro/C1-type_HTH"/>
</dbReference>
<evidence type="ECO:0000256" key="4">
    <source>
        <dbReference type="PROSITE-ProRule" id="PRU00335"/>
    </source>
</evidence>
<name>A0ABT7DNA8_9ACTN</name>
<sequence length="318" mass="35609">MDHLDLIAARMEQARWERGISVAELARRIGVDRKRLWRVLNGERAMRADEFVRLCAVLGVGLDRFEDRRRGASGTRERLRICGNIPSVCKKGREGVSRNKYPEETVARILDAAMRLFLEKGYEKTTIQDIVGELDGLTKGAIYHHFKSKEEILDAALDRADAAAFRRYDEIVADASMTGAEKLQAMFDASAASSQMDLAPRMAIDADPVRNSRLLGVMYRSVFEDVVPRYIEPIVRQGMADGTIATDQPREMAQVVVLLANLWVAPMFQPLTADELEARMRFYLGLLRAMGADLSAENVAGRVEGFRRAREEASSAAE</sequence>
<dbReference type="Gene3D" id="1.10.357.10">
    <property type="entry name" value="Tetracycline Repressor, domain 2"/>
    <property type="match status" value="1"/>
</dbReference>
<dbReference type="SUPFAM" id="SSF46689">
    <property type="entry name" value="Homeodomain-like"/>
    <property type="match status" value="1"/>
</dbReference>
<proteinExistence type="predicted"/>
<dbReference type="PROSITE" id="PS50943">
    <property type="entry name" value="HTH_CROC1"/>
    <property type="match status" value="1"/>
</dbReference>
<dbReference type="Gene3D" id="1.10.260.40">
    <property type="entry name" value="lambda repressor-like DNA-binding domains"/>
    <property type="match status" value="1"/>
</dbReference>
<evidence type="ECO:0000256" key="3">
    <source>
        <dbReference type="ARBA" id="ARBA00023163"/>
    </source>
</evidence>